<dbReference type="PANTHER" id="PTHR42693">
    <property type="entry name" value="ARYLSULFATASE FAMILY MEMBER"/>
    <property type="match status" value="1"/>
</dbReference>
<dbReference type="PANTHER" id="PTHR42693:SF42">
    <property type="entry name" value="ARYLSULFATASE G"/>
    <property type="match status" value="1"/>
</dbReference>
<keyword evidence="4 7" id="KW-0732">Signal</keyword>
<evidence type="ECO:0000256" key="6">
    <source>
        <dbReference type="ARBA" id="ARBA00022837"/>
    </source>
</evidence>
<keyword evidence="10" id="KW-1185">Reference proteome</keyword>
<evidence type="ECO:0000313" key="9">
    <source>
        <dbReference type="EMBL" id="TWT65951.1"/>
    </source>
</evidence>
<protein>
    <submittedName>
        <fullName evidence="9">Arylsulfatase</fullName>
        <ecNumber evidence="9">3.1.6.1</ecNumber>
    </submittedName>
</protein>
<comment type="caution">
    <text evidence="9">The sequence shown here is derived from an EMBL/GenBank/DDBJ whole genome shotgun (WGS) entry which is preliminary data.</text>
</comment>
<organism evidence="9 10">
    <name type="scientific">Allorhodopirellula solitaria</name>
    <dbReference type="NCBI Taxonomy" id="2527987"/>
    <lineage>
        <taxon>Bacteria</taxon>
        <taxon>Pseudomonadati</taxon>
        <taxon>Planctomycetota</taxon>
        <taxon>Planctomycetia</taxon>
        <taxon>Pirellulales</taxon>
        <taxon>Pirellulaceae</taxon>
        <taxon>Allorhodopirellula</taxon>
    </lineage>
</organism>
<dbReference type="OrthoDB" id="9803751at2"/>
<sequence precursor="true">MLSRLQTLTMFVPLFGCVALACNAHAKPPVGEPPNIVMIFVDDMGPNDLGCYGSTFHRTPNIDNLSAQGMRFNQAYAACTVCSPTRVSLYTGQYPARTGTTNWIRGSAKQFPNEKLSEPPNWNVSGLKDAWTTLPEVLKTAGYTTASFGKWHAGGSPAGHGFDQSYDDWNFNREKNQDDPKGVSRLTNMATDFIQEHAEQPVFVVISHFAVHTPLRFNNDTRDAYANRVDQDSPQTNADYAAMVDSLDQSVGQLLNFLDQSGKADDTLVILYADNGGLDLEVKGRAKGPANNDPLRGSKGSQYEGGLRVPLIVRWPGRVPANQTSDVPIITPDFLPTLAEIAGVDPAEMPENVDGVSFTSVLAENGSLADRPLYWHFPHYHPGGRPGSVIRTGDQKLIYRPDDGIVELFDLAQDPSEAHDLAKEMPERAEKLNDQLQAWLERVDAPRTIPNPNYKRRNARY</sequence>
<feature type="signal peptide" evidence="7">
    <location>
        <begin position="1"/>
        <end position="26"/>
    </location>
</feature>
<dbReference type="Proteomes" id="UP000318053">
    <property type="component" value="Unassembled WGS sequence"/>
</dbReference>
<evidence type="ECO:0000256" key="5">
    <source>
        <dbReference type="ARBA" id="ARBA00022801"/>
    </source>
</evidence>
<feature type="domain" description="Sulfatase N-terminal" evidence="8">
    <location>
        <begin position="34"/>
        <end position="344"/>
    </location>
</feature>
<dbReference type="InterPro" id="IPR000917">
    <property type="entry name" value="Sulfatase_N"/>
</dbReference>
<dbReference type="GO" id="GO:0004065">
    <property type="term" value="F:arylsulfatase activity"/>
    <property type="evidence" value="ECO:0007669"/>
    <property type="project" value="UniProtKB-EC"/>
</dbReference>
<accession>A0A5C5XTN5</accession>
<dbReference type="InterPro" id="IPR017850">
    <property type="entry name" value="Alkaline_phosphatase_core_sf"/>
</dbReference>
<reference evidence="9 10" key="1">
    <citation type="submission" date="2019-02" db="EMBL/GenBank/DDBJ databases">
        <title>Deep-cultivation of Planctomycetes and their phenomic and genomic characterization uncovers novel biology.</title>
        <authorList>
            <person name="Wiegand S."/>
            <person name="Jogler M."/>
            <person name="Boedeker C."/>
            <person name="Pinto D."/>
            <person name="Vollmers J."/>
            <person name="Rivas-Marin E."/>
            <person name="Kohn T."/>
            <person name="Peeters S.H."/>
            <person name="Heuer A."/>
            <person name="Rast P."/>
            <person name="Oberbeckmann S."/>
            <person name="Bunk B."/>
            <person name="Jeske O."/>
            <person name="Meyerdierks A."/>
            <person name="Storesund J.E."/>
            <person name="Kallscheuer N."/>
            <person name="Luecker S."/>
            <person name="Lage O.M."/>
            <person name="Pohl T."/>
            <person name="Merkel B.J."/>
            <person name="Hornburger P."/>
            <person name="Mueller R.-W."/>
            <person name="Bruemmer F."/>
            <person name="Labrenz M."/>
            <person name="Spormann A.M."/>
            <person name="Op Den Camp H."/>
            <person name="Overmann J."/>
            <person name="Amann R."/>
            <person name="Jetten M.S.M."/>
            <person name="Mascher T."/>
            <person name="Medema M.H."/>
            <person name="Devos D.P."/>
            <person name="Kaster A.-K."/>
            <person name="Ovreas L."/>
            <person name="Rohde M."/>
            <person name="Galperin M.Y."/>
            <person name="Jogler C."/>
        </authorList>
    </citation>
    <scope>NUCLEOTIDE SEQUENCE [LARGE SCALE GENOMIC DNA]</scope>
    <source>
        <strain evidence="9 10">CA85</strain>
    </source>
</reference>
<name>A0A5C5XTN5_9BACT</name>
<dbReference type="SUPFAM" id="SSF53649">
    <property type="entry name" value="Alkaline phosphatase-like"/>
    <property type="match status" value="1"/>
</dbReference>
<evidence type="ECO:0000256" key="3">
    <source>
        <dbReference type="ARBA" id="ARBA00022723"/>
    </source>
</evidence>
<comment type="similarity">
    <text evidence="2">Belongs to the sulfatase family.</text>
</comment>
<keyword evidence="5 9" id="KW-0378">Hydrolase</keyword>
<dbReference type="Gene3D" id="3.40.720.10">
    <property type="entry name" value="Alkaline Phosphatase, subunit A"/>
    <property type="match status" value="1"/>
</dbReference>
<gene>
    <name evidence="9" type="primary">atsA_40</name>
    <name evidence="9" type="ORF">CA85_28100</name>
</gene>
<dbReference type="InterPro" id="IPR050738">
    <property type="entry name" value="Sulfatase"/>
</dbReference>
<dbReference type="GO" id="GO:0046872">
    <property type="term" value="F:metal ion binding"/>
    <property type="evidence" value="ECO:0007669"/>
    <property type="project" value="UniProtKB-KW"/>
</dbReference>
<evidence type="ECO:0000256" key="7">
    <source>
        <dbReference type="SAM" id="SignalP"/>
    </source>
</evidence>
<evidence type="ECO:0000256" key="4">
    <source>
        <dbReference type="ARBA" id="ARBA00022729"/>
    </source>
</evidence>
<dbReference type="RefSeq" id="WP_146391794.1">
    <property type="nucleotide sequence ID" value="NZ_SJPK01000006.1"/>
</dbReference>
<feature type="chain" id="PRO_5023002468" evidence="7">
    <location>
        <begin position="27"/>
        <end position="461"/>
    </location>
</feature>
<dbReference type="PROSITE" id="PS51257">
    <property type="entry name" value="PROKAR_LIPOPROTEIN"/>
    <property type="match status" value="1"/>
</dbReference>
<evidence type="ECO:0000259" key="8">
    <source>
        <dbReference type="Pfam" id="PF00884"/>
    </source>
</evidence>
<dbReference type="CDD" id="cd16144">
    <property type="entry name" value="ARS_like"/>
    <property type="match status" value="1"/>
</dbReference>
<keyword evidence="6" id="KW-0106">Calcium</keyword>
<keyword evidence="3" id="KW-0479">Metal-binding</keyword>
<evidence type="ECO:0000256" key="1">
    <source>
        <dbReference type="ARBA" id="ARBA00001913"/>
    </source>
</evidence>
<proteinExistence type="inferred from homology"/>
<dbReference type="EC" id="3.1.6.1" evidence="9"/>
<dbReference type="AlphaFoldDB" id="A0A5C5XTN5"/>
<evidence type="ECO:0000313" key="10">
    <source>
        <dbReference type="Proteomes" id="UP000318053"/>
    </source>
</evidence>
<dbReference type="Gene3D" id="3.30.1120.10">
    <property type="match status" value="1"/>
</dbReference>
<comment type="cofactor">
    <cofactor evidence="1">
        <name>Ca(2+)</name>
        <dbReference type="ChEBI" id="CHEBI:29108"/>
    </cofactor>
</comment>
<dbReference type="EMBL" id="SJPK01000006">
    <property type="protein sequence ID" value="TWT65951.1"/>
    <property type="molecule type" value="Genomic_DNA"/>
</dbReference>
<dbReference type="Pfam" id="PF00884">
    <property type="entry name" value="Sulfatase"/>
    <property type="match status" value="1"/>
</dbReference>
<evidence type="ECO:0000256" key="2">
    <source>
        <dbReference type="ARBA" id="ARBA00008779"/>
    </source>
</evidence>